<evidence type="ECO:0000256" key="1">
    <source>
        <dbReference type="SAM" id="Phobius"/>
    </source>
</evidence>
<dbReference type="RefSeq" id="WP_017834605.1">
    <property type="nucleotide sequence ID" value="NZ_JSUH01000018.1"/>
</dbReference>
<proteinExistence type="predicted"/>
<keyword evidence="1" id="KW-0472">Membrane</keyword>
<organism evidence="2 3">
    <name type="scientific">Kocuria rosea subsp. polaris</name>
    <dbReference type="NCBI Taxonomy" id="136273"/>
    <lineage>
        <taxon>Bacteria</taxon>
        <taxon>Bacillati</taxon>
        <taxon>Actinomycetota</taxon>
        <taxon>Actinomycetes</taxon>
        <taxon>Micrococcales</taxon>
        <taxon>Micrococcaceae</taxon>
        <taxon>Kocuria</taxon>
    </lineage>
</organism>
<feature type="transmembrane region" description="Helical" evidence="1">
    <location>
        <begin position="28"/>
        <end position="48"/>
    </location>
</feature>
<dbReference type="AlphaFoldDB" id="A0A0A6VRH2"/>
<reference evidence="2 3" key="1">
    <citation type="journal article" date="2003" name="Int. J. Syst. Evol. Microbiol.">
        <title>Kocuria polaris sp. nov., an orange-pigmented psychrophilic bacterium isolated from an Antarctic cyanobacterial mat sample.</title>
        <authorList>
            <person name="Reddy G.S."/>
            <person name="Prakash J.S."/>
            <person name="Prabahar V."/>
            <person name="Matsumoto G.I."/>
            <person name="Stackebrandt E."/>
            <person name="Shivaji S."/>
        </authorList>
    </citation>
    <scope>NUCLEOTIDE SEQUENCE [LARGE SCALE GENOMIC DNA]</scope>
    <source>
        <strain evidence="2 3">CMS 76or</strain>
    </source>
</reference>
<accession>A0A0A6VRH2</accession>
<dbReference type="GeneID" id="64348165"/>
<sequence>MFQQTVTTVLAAAEGGHAAAEAGVPPWVWGASVFVVLIGLMVVTLSFANRGLSPEVGQHQDPADLPADERAMLDEYAAKRHG</sequence>
<protein>
    <submittedName>
        <fullName evidence="2">Uncharacterized protein</fullName>
    </submittedName>
</protein>
<dbReference type="OrthoDB" id="5149460at2"/>
<evidence type="ECO:0000313" key="2">
    <source>
        <dbReference type="EMBL" id="KHD96369.1"/>
    </source>
</evidence>
<keyword evidence="1" id="KW-1133">Transmembrane helix</keyword>
<name>A0A0A6VRH2_KOCRO</name>
<dbReference type="EMBL" id="JSUH01000018">
    <property type="protein sequence ID" value="KHD96369.1"/>
    <property type="molecule type" value="Genomic_DNA"/>
</dbReference>
<dbReference type="Proteomes" id="UP000030466">
    <property type="component" value="Unassembled WGS sequence"/>
</dbReference>
<keyword evidence="3" id="KW-1185">Reference proteome</keyword>
<comment type="caution">
    <text evidence="2">The sequence shown here is derived from an EMBL/GenBank/DDBJ whole genome shotgun (WGS) entry which is preliminary data.</text>
</comment>
<gene>
    <name evidence="2" type="ORF">GY22_15870</name>
</gene>
<evidence type="ECO:0000313" key="3">
    <source>
        <dbReference type="Proteomes" id="UP000030466"/>
    </source>
</evidence>
<keyword evidence="1" id="KW-0812">Transmembrane</keyword>